<reference evidence="1 2" key="1">
    <citation type="journal article" date="2011" name="Stand. Genomic Sci.">
        <title>Complete genome sequence of Thermomonospora curvata type strain (B9).</title>
        <authorList>
            <person name="Chertkov O."/>
            <person name="Sikorski J."/>
            <person name="Nolan M."/>
            <person name="Lapidus A."/>
            <person name="Lucas S."/>
            <person name="Del Rio T.G."/>
            <person name="Tice H."/>
            <person name="Cheng J.F."/>
            <person name="Goodwin L."/>
            <person name="Pitluck S."/>
            <person name="Liolios K."/>
            <person name="Ivanova N."/>
            <person name="Mavromatis K."/>
            <person name="Mikhailova N."/>
            <person name="Ovchinnikova G."/>
            <person name="Pati A."/>
            <person name="Chen A."/>
            <person name="Palaniappan K."/>
            <person name="Djao O.D."/>
            <person name="Land M."/>
            <person name="Hauser L."/>
            <person name="Chang Y.J."/>
            <person name="Jeffries C.D."/>
            <person name="Brettin T."/>
            <person name="Han C."/>
            <person name="Detter J.C."/>
            <person name="Rohde M."/>
            <person name="Goker M."/>
            <person name="Woyke T."/>
            <person name="Bristow J."/>
            <person name="Eisen J.A."/>
            <person name="Markowitz V."/>
            <person name="Hugenholtz P."/>
            <person name="Klenk H.P."/>
            <person name="Kyrpides N.C."/>
        </authorList>
    </citation>
    <scope>NUCLEOTIDE SEQUENCE [LARGE SCALE GENOMIC DNA]</scope>
    <source>
        <strain evidence="2">ATCC 19995 / DSM 43183 / JCM 3096 / KCTC 9072 / NBRC 15933 / NCIMB 10081 / Henssen B9</strain>
    </source>
</reference>
<gene>
    <name evidence="1" type="ordered locus">Tcur_3440</name>
</gene>
<evidence type="ECO:0000313" key="2">
    <source>
        <dbReference type="Proteomes" id="UP000001918"/>
    </source>
</evidence>
<proteinExistence type="predicted"/>
<dbReference type="OrthoDB" id="3539621at2"/>
<dbReference type="KEGG" id="tcu:Tcur_3440"/>
<dbReference type="Proteomes" id="UP000001918">
    <property type="component" value="Chromosome"/>
</dbReference>
<keyword evidence="2" id="KW-1185">Reference proteome</keyword>
<dbReference type="eggNOG" id="ENOG502ZQ3E">
    <property type="taxonomic scope" value="Bacteria"/>
</dbReference>
<dbReference type="STRING" id="471852.Tcur_3440"/>
<accession>D1AB35</accession>
<dbReference type="EMBL" id="CP001738">
    <property type="protein sequence ID" value="ACY98978.1"/>
    <property type="molecule type" value="Genomic_DNA"/>
</dbReference>
<dbReference type="HOGENOM" id="CLU_185373_0_0_11"/>
<protein>
    <submittedName>
        <fullName evidence="1">Uncharacterized protein</fullName>
    </submittedName>
</protein>
<dbReference type="RefSeq" id="WP_012853762.1">
    <property type="nucleotide sequence ID" value="NC_013510.1"/>
</dbReference>
<organism evidence="1 2">
    <name type="scientific">Thermomonospora curvata (strain ATCC 19995 / DSM 43183 / JCM 3096 / KCTC 9072 / NBRC 15933 / NCIMB 10081 / Henssen B9)</name>
    <dbReference type="NCBI Taxonomy" id="471852"/>
    <lineage>
        <taxon>Bacteria</taxon>
        <taxon>Bacillati</taxon>
        <taxon>Actinomycetota</taxon>
        <taxon>Actinomycetes</taxon>
        <taxon>Streptosporangiales</taxon>
        <taxon>Thermomonosporaceae</taxon>
        <taxon>Thermomonospora</taxon>
    </lineage>
</organism>
<evidence type="ECO:0000313" key="1">
    <source>
        <dbReference type="EMBL" id="ACY98978.1"/>
    </source>
</evidence>
<dbReference type="AlphaFoldDB" id="D1AB35"/>
<sequence length="90" mass="9866">MATQAPSGHLEELAGRLSREGIYTRLEEPLGKPPILHVLNPQLPAAEEPVIVESTGDEAWFWWAWAERIAPARDLDTAVSGIRRVLGLAA</sequence>
<name>D1AB35_THECD</name>